<dbReference type="EMBL" id="BONI01000051">
    <property type="protein sequence ID" value="GIG08665.1"/>
    <property type="molecule type" value="Genomic_DNA"/>
</dbReference>
<sequence length="75" mass="7576">MAEQPGASEGAAGDGLGAADGELCSVHPAASTAQAASTAAERLNKTVMEVSRVRGGGHRDESRHPRTVPARLCPP</sequence>
<dbReference type="Proteomes" id="UP000630887">
    <property type="component" value="Unassembled WGS sequence"/>
</dbReference>
<feature type="region of interest" description="Disordered" evidence="1">
    <location>
        <begin position="1"/>
        <end position="22"/>
    </location>
</feature>
<evidence type="ECO:0000313" key="2">
    <source>
        <dbReference type="EMBL" id="GIG08665.1"/>
    </source>
</evidence>
<gene>
    <name evidence="2" type="ORF">Cco03nite_53650</name>
</gene>
<dbReference type="AlphaFoldDB" id="A0A8J3L6A7"/>
<feature type="compositionally biased region" description="Low complexity" evidence="1">
    <location>
        <begin position="1"/>
        <end position="11"/>
    </location>
</feature>
<evidence type="ECO:0000313" key="3">
    <source>
        <dbReference type="Proteomes" id="UP000630887"/>
    </source>
</evidence>
<proteinExistence type="predicted"/>
<comment type="caution">
    <text evidence="2">The sequence shown here is derived from an EMBL/GenBank/DDBJ whole genome shotgun (WGS) entry which is preliminary data.</text>
</comment>
<name>A0A8J3L6A7_9ACTN</name>
<feature type="region of interest" description="Disordered" evidence="1">
    <location>
        <begin position="51"/>
        <end position="75"/>
    </location>
</feature>
<keyword evidence="3" id="KW-1185">Reference proteome</keyword>
<protein>
    <submittedName>
        <fullName evidence="2">Uncharacterized protein</fullName>
    </submittedName>
</protein>
<organism evidence="2 3">
    <name type="scientific">Catellatospora coxensis</name>
    <dbReference type="NCBI Taxonomy" id="310354"/>
    <lineage>
        <taxon>Bacteria</taxon>
        <taxon>Bacillati</taxon>
        <taxon>Actinomycetota</taxon>
        <taxon>Actinomycetes</taxon>
        <taxon>Micromonosporales</taxon>
        <taxon>Micromonosporaceae</taxon>
        <taxon>Catellatospora</taxon>
    </lineage>
</organism>
<accession>A0A8J3L6A7</accession>
<evidence type="ECO:0000256" key="1">
    <source>
        <dbReference type="SAM" id="MobiDB-lite"/>
    </source>
</evidence>
<reference evidence="2 3" key="1">
    <citation type="submission" date="2021-01" db="EMBL/GenBank/DDBJ databases">
        <title>Whole genome shotgun sequence of Catellatospora coxensis NBRC 107359.</title>
        <authorList>
            <person name="Komaki H."/>
            <person name="Tamura T."/>
        </authorList>
    </citation>
    <scope>NUCLEOTIDE SEQUENCE [LARGE SCALE GENOMIC DNA]</scope>
    <source>
        <strain evidence="2 3">NBRC 107359</strain>
    </source>
</reference>